<feature type="non-terminal residue" evidence="2">
    <location>
        <position position="1"/>
    </location>
</feature>
<dbReference type="EMBL" id="KV784415">
    <property type="protein sequence ID" value="OEU06304.1"/>
    <property type="molecule type" value="Genomic_DNA"/>
</dbReference>
<dbReference type="KEGG" id="fcy:FRACYDRAFT_153208"/>
<reference evidence="2 3" key="1">
    <citation type="submission" date="2016-09" db="EMBL/GenBank/DDBJ databases">
        <title>Extensive genetic diversity and differential bi-allelic expression allows diatom success in the polar Southern Ocean.</title>
        <authorList>
            <consortium name="DOE Joint Genome Institute"/>
            <person name="Mock T."/>
            <person name="Otillar R.P."/>
            <person name="Strauss J."/>
            <person name="Dupont C."/>
            <person name="Frickenhaus S."/>
            <person name="Maumus F."/>
            <person name="Mcmullan M."/>
            <person name="Sanges R."/>
            <person name="Schmutz J."/>
            <person name="Toseland A."/>
            <person name="Valas R."/>
            <person name="Veluchamy A."/>
            <person name="Ward B.J."/>
            <person name="Allen A."/>
            <person name="Barry K."/>
            <person name="Falciatore A."/>
            <person name="Ferrante M."/>
            <person name="Fortunato A.E."/>
            <person name="Gloeckner G."/>
            <person name="Gruber A."/>
            <person name="Hipkin R."/>
            <person name="Janech M."/>
            <person name="Kroth P."/>
            <person name="Leese F."/>
            <person name="Lindquist E."/>
            <person name="Lyon B.R."/>
            <person name="Martin J."/>
            <person name="Mayer C."/>
            <person name="Parker M."/>
            <person name="Quesneville H."/>
            <person name="Raymond J."/>
            <person name="Uhlig C."/>
            <person name="Valentin K.U."/>
            <person name="Worden A.Z."/>
            <person name="Armbrust E.V."/>
            <person name="Bowler C."/>
            <person name="Green B."/>
            <person name="Moulton V."/>
            <person name="Van Oosterhout C."/>
            <person name="Grigoriev I."/>
        </authorList>
    </citation>
    <scope>NUCLEOTIDE SEQUENCE [LARGE SCALE GENOMIC DNA]</scope>
    <source>
        <strain evidence="2 3">CCMP1102</strain>
    </source>
</reference>
<feature type="non-terminal residue" evidence="2">
    <location>
        <position position="134"/>
    </location>
</feature>
<accession>A0A1E7EKA7</accession>
<dbReference type="PANTHER" id="PTHR33418">
    <property type="entry name" value="HELICASE-ASSOCIATED"/>
    <property type="match status" value="1"/>
</dbReference>
<dbReference type="Pfam" id="PF03457">
    <property type="entry name" value="HA"/>
    <property type="match status" value="2"/>
</dbReference>
<dbReference type="AlphaFoldDB" id="A0A1E7EKA7"/>
<evidence type="ECO:0000313" key="2">
    <source>
        <dbReference type="EMBL" id="OEU06304.1"/>
    </source>
</evidence>
<dbReference type="InParanoid" id="A0A1E7EKA7"/>
<name>A0A1E7EKA7_9STRA</name>
<dbReference type="Proteomes" id="UP000095751">
    <property type="component" value="Unassembled WGS sequence"/>
</dbReference>
<gene>
    <name evidence="2" type="ORF">FRACYDRAFT_153208</name>
</gene>
<dbReference type="OrthoDB" id="46808at2759"/>
<proteinExistence type="predicted"/>
<dbReference type="PANTHER" id="PTHR33418:SF1">
    <property type="entry name" value="HELICASE-ASSOCIATED DOMAIN-CONTAINING PROTEIN"/>
    <property type="match status" value="1"/>
</dbReference>
<evidence type="ECO:0000313" key="3">
    <source>
        <dbReference type="Proteomes" id="UP000095751"/>
    </source>
</evidence>
<dbReference type="InterPro" id="IPR005114">
    <property type="entry name" value="Helicase_assoc"/>
</dbReference>
<feature type="domain" description="Helicase-associated" evidence="1">
    <location>
        <begin position="1"/>
        <end position="59"/>
    </location>
</feature>
<protein>
    <recommendedName>
        <fullName evidence="1">Helicase-associated domain-containing protein</fullName>
    </recommendedName>
</protein>
<dbReference type="Gene3D" id="6.10.140.530">
    <property type="match status" value="2"/>
</dbReference>
<keyword evidence="3" id="KW-1185">Reference proteome</keyword>
<evidence type="ECO:0000259" key="1">
    <source>
        <dbReference type="Pfam" id="PF03457"/>
    </source>
</evidence>
<feature type="domain" description="Helicase-associated" evidence="1">
    <location>
        <begin position="71"/>
        <end position="132"/>
    </location>
</feature>
<sequence>WMGMYQKLVAYKKQYKSTKVPRWYTNDPQFGMWIANQRVLYKKNKLSNKRTELLNSINFVWSMEYAKGVRDGQWMGMYQKLVAYKKQYKSTKVPRQYTVDPQLGKWVDTQRGVYKKNKLLDKRTELLNSINFVW</sequence>
<organism evidence="2 3">
    <name type="scientific">Fragilariopsis cylindrus CCMP1102</name>
    <dbReference type="NCBI Taxonomy" id="635003"/>
    <lineage>
        <taxon>Eukaryota</taxon>
        <taxon>Sar</taxon>
        <taxon>Stramenopiles</taxon>
        <taxon>Ochrophyta</taxon>
        <taxon>Bacillariophyta</taxon>
        <taxon>Bacillariophyceae</taxon>
        <taxon>Bacillariophycidae</taxon>
        <taxon>Bacillariales</taxon>
        <taxon>Bacillariaceae</taxon>
        <taxon>Fragilariopsis</taxon>
    </lineage>
</organism>